<evidence type="ECO:0000313" key="8">
    <source>
        <dbReference type="EMBL" id="AGL45105.1"/>
    </source>
</evidence>
<dbReference type="CDD" id="cd06462">
    <property type="entry name" value="Peptidase_S24_S26"/>
    <property type="match status" value="1"/>
</dbReference>
<evidence type="ECO:0000256" key="2">
    <source>
        <dbReference type="ARBA" id="ARBA00009370"/>
    </source>
</evidence>
<dbReference type="GO" id="GO:0009003">
    <property type="term" value="F:signal peptidase activity"/>
    <property type="evidence" value="ECO:0007669"/>
    <property type="project" value="UniProtKB-EC"/>
</dbReference>
<dbReference type="Gene3D" id="2.10.109.10">
    <property type="entry name" value="Umud Fragment, subunit A"/>
    <property type="match status" value="1"/>
</dbReference>
<dbReference type="InterPro" id="IPR000223">
    <property type="entry name" value="Pept_S26A_signal_pept_1"/>
</dbReference>
<dbReference type="GO" id="GO:0004252">
    <property type="term" value="F:serine-type endopeptidase activity"/>
    <property type="evidence" value="ECO:0007669"/>
    <property type="project" value="InterPro"/>
</dbReference>
<dbReference type="EMBL" id="KC516872">
    <property type="protein sequence ID" value="AGL45185.1"/>
    <property type="molecule type" value="Genomic_DNA"/>
</dbReference>
<dbReference type="SUPFAM" id="SSF51306">
    <property type="entry name" value="LexA/Signal peptidase"/>
    <property type="match status" value="1"/>
</dbReference>
<evidence type="ECO:0000256" key="1">
    <source>
        <dbReference type="ARBA" id="ARBA00004401"/>
    </source>
</evidence>
<name>R4NP15_CLOBO</name>
<feature type="active site" evidence="3">
    <location>
        <position position="24"/>
    </location>
</feature>
<dbReference type="InterPro" id="IPR036286">
    <property type="entry name" value="LexA/Signal_pep-like_sf"/>
</dbReference>
<dbReference type="InterPro" id="IPR019533">
    <property type="entry name" value="Peptidase_S26"/>
</dbReference>
<feature type="active site" evidence="3">
    <location>
        <position position="61"/>
    </location>
</feature>
<keyword evidence="4" id="KW-0378">Hydrolase</keyword>
<evidence type="ECO:0000313" key="10">
    <source>
        <dbReference type="EMBL" id="AGL45185.1"/>
    </source>
</evidence>
<proteinExistence type="inferred from homology"/>
<evidence type="ECO:0000259" key="5">
    <source>
        <dbReference type="Pfam" id="PF10502"/>
    </source>
</evidence>
<dbReference type="EMBL" id="KC516868">
    <property type="protein sequence ID" value="AGL45025.1"/>
    <property type="molecule type" value="Genomic_DNA"/>
</dbReference>
<dbReference type="Pfam" id="PF10502">
    <property type="entry name" value="Peptidase_S26"/>
    <property type="match status" value="1"/>
</dbReference>
<evidence type="ECO:0000313" key="7">
    <source>
        <dbReference type="EMBL" id="AGL45065.1"/>
    </source>
</evidence>
<dbReference type="EMBL" id="KC516869">
    <property type="protein sequence ID" value="AGL45065.1"/>
    <property type="molecule type" value="Genomic_DNA"/>
</dbReference>
<comment type="catalytic activity">
    <reaction evidence="4">
        <text>Cleavage of hydrophobic, N-terminal signal or leader sequences from secreted and periplasmic proteins.</text>
        <dbReference type="EC" id="3.4.21.89"/>
    </reaction>
</comment>
<dbReference type="EC" id="3.4.21.89" evidence="4"/>
<dbReference type="PANTHER" id="PTHR43390:SF1">
    <property type="entry name" value="CHLOROPLAST PROCESSING PEPTIDASE"/>
    <property type="match status" value="1"/>
</dbReference>
<organism evidence="8">
    <name type="scientific">Clostridium botulinum</name>
    <dbReference type="NCBI Taxonomy" id="1491"/>
    <lineage>
        <taxon>Bacteria</taxon>
        <taxon>Bacillati</taxon>
        <taxon>Bacillota</taxon>
        <taxon>Clostridia</taxon>
        <taxon>Eubacteriales</taxon>
        <taxon>Clostridiaceae</taxon>
        <taxon>Clostridium</taxon>
    </lineage>
</organism>
<keyword evidence="4" id="KW-0645">Protease</keyword>
<dbReference type="AlphaFoldDB" id="R4NP15"/>
<evidence type="ECO:0000256" key="3">
    <source>
        <dbReference type="PIRSR" id="PIRSR600223-1"/>
    </source>
</evidence>
<dbReference type="EMBL" id="KC516871">
    <property type="protein sequence ID" value="AGL45145.1"/>
    <property type="molecule type" value="Genomic_DNA"/>
</dbReference>
<evidence type="ECO:0000313" key="9">
    <source>
        <dbReference type="EMBL" id="AGL45145.1"/>
    </source>
</evidence>
<comment type="similarity">
    <text evidence="2 4">Belongs to the peptidase S26 family.</text>
</comment>
<evidence type="ECO:0000313" key="6">
    <source>
        <dbReference type="EMBL" id="AGL45025.1"/>
    </source>
</evidence>
<sequence length="130" mass="14697">MLTLLLSKFILSNIFYIALVPSISMKNTLMVGYNLIITKNIDTLKVGEIYTFHHNDKLLIKRLIAKGRDHVTIENDDVFINGKKLDEPYVSSSMAKEIVIAEITKVCDGYGNYLCDKCCSENDCLADMQI</sequence>
<accession>R4NP15</accession>
<evidence type="ECO:0000256" key="4">
    <source>
        <dbReference type="RuleBase" id="RU362042"/>
    </source>
</evidence>
<comment type="subcellular location">
    <subcellularLocation>
        <location evidence="1">Cell membrane</location>
        <topology evidence="1">Single-pass type II membrane protein</topology>
    </subcellularLocation>
    <subcellularLocation>
        <location evidence="4">Membrane</location>
        <topology evidence="4">Single-pass type II membrane protein</topology>
    </subcellularLocation>
</comment>
<feature type="domain" description="Peptidase S26" evidence="5">
    <location>
        <begin position="3"/>
        <end position="97"/>
    </location>
</feature>
<dbReference type="GO" id="GO:0006465">
    <property type="term" value="P:signal peptide processing"/>
    <property type="evidence" value="ECO:0007669"/>
    <property type="project" value="InterPro"/>
</dbReference>
<dbReference type="PANTHER" id="PTHR43390">
    <property type="entry name" value="SIGNAL PEPTIDASE I"/>
    <property type="match status" value="1"/>
</dbReference>
<reference evidence="8" key="1">
    <citation type="journal article" date="2013" name="Genome Biol. Evol.">
        <title>The Type F6 Neurotoxin Gene Cluster Locus of Group II Clostridium botulinum Has Evolved by Successive Disruption of Two Different Ancestral Precursors.</title>
        <authorList>
            <person name="Carter A.T."/>
            <person name="Stringer S.C."/>
            <person name="Webb M.D."/>
            <person name="Peck M.W."/>
        </authorList>
    </citation>
    <scope>NUCLEOTIDE SEQUENCE</scope>
    <source>
        <strain evidence="8">Craig610</strain>
        <strain evidence="9">Eklund202F</strain>
        <strain evidence="10">HobbsFT10</strain>
        <strain evidence="6">IFR 06/001</strain>
        <strain evidence="7">IFR 06/005</strain>
    </source>
</reference>
<dbReference type="GO" id="GO:0005886">
    <property type="term" value="C:plasma membrane"/>
    <property type="evidence" value="ECO:0007669"/>
    <property type="project" value="UniProtKB-SubCell"/>
</dbReference>
<protein>
    <recommendedName>
        <fullName evidence="4">Signal peptidase I</fullName>
        <ecNumber evidence="4">3.4.21.89</ecNumber>
    </recommendedName>
</protein>
<dbReference type="NCBIfam" id="TIGR02227">
    <property type="entry name" value="sigpep_I_bact"/>
    <property type="match status" value="1"/>
</dbReference>
<dbReference type="EMBL" id="KC516870">
    <property type="protein sequence ID" value="AGL45105.1"/>
    <property type="molecule type" value="Genomic_DNA"/>
</dbReference>